<reference evidence="5 6" key="1">
    <citation type="submission" date="2019-03" db="EMBL/GenBank/DDBJ databases">
        <title>Freshwater and sediment microbial communities from various areas in North America, analyzing microbe dynamics in response to fracking.</title>
        <authorList>
            <person name="Lamendella R."/>
        </authorList>
    </citation>
    <scope>NUCLEOTIDE SEQUENCE [LARGE SCALE GENOMIC DNA]</scope>
    <source>
        <strain evidence="5 6">175.2</strain>
    </source>
</reference>
<evidence type="ECO:0000313" key="5">
    <source>
        <dbReference type="EMBL" id="TCT35307.1"/>
    </source>
</evidence>
<dbReference type="GO" id="GO:0003700">
    <property type="term" value="F:DNA-binding transcription factor activity"/>
    <property type="evidence" value="ECO:0007669"/>
    <property type="project" value="TreeGrafter"/>
</dbReference>
<organism evidence="5 6">
    <name type="scientific">Martelella mediterranea</name>
    <dbReference type="NCBI Taxonomy" id="293089"/>
    <lineage>
        <taxon>Bacteria</taxon>
        <taxon>Pseudomonadati</taxon>
        <taxon>Pseudomonadota</taxon>
        <taxon>Alphaproteobacteria</taxon>
        <taxon>Hyphomicrobiales</taxon>
        <taxon>Aurantimonadaceae</taxon>
        <taxon>Martelella</taxon>
    </lineage>
</organism>
<evidence type="ECO:0000313" key="6">
    <source>
        <dbReference type="Proteomes" id="UP000295097"/>
    </source>
</evidence>
<dbReference type="AlphaFoldDB" id="A0A4R3NM57"/>
<sequence>MNLKELSARLGLSPTTVSRALNGYPEVNAATRERVLRAARETGYRPNRTAQHLATGKAGSIGLLMPVGAEAMSDLHFGEFLSGVGETARAKDFHLVVMPSDPADEVSGLVTLATGGNVDGLCLAYIRENDSRIDLMESLGLPFIVHGRFFSAPHPYPFLDVDNEAAFYEAVRLLLQLGHRRIGLINGDETLGFAVRRRNGALKAMQEMGLSFDPLLHCSTTMTEEAGQRAATGFMAQPDPPTAMLCASMVQALGVVRAANQAGKQIGRDVSLISYDDVLPVLRPEHFTVPLTTTRSSLRTAGKRIAERLIQRINGEETDDFQELWRPELVLRASTGPVPVKEKA</sequence>
<dbReference type="InterPro" id="IPR046335">
    <property type="entry name" value="LacI/GalR-like_sensor"/>
</dbReference>
<dbReference type="Pfam" id="PF00356">
    <property type="entry name" value="LacI"/>
    <property type="match status" value="1"/>
</dbReference>
<protein>
    <submittedName>
        <fullName evidence="5">LacI family transcriptional regulator</fullName>
    </submittedName>
</protein>
<dbReference type="Gene3D" id="1.10.260.40">
    <property type="entry name" value="lambda repressor-like DNA-binding domains"/>
    <property type="match status" value="1"/>
</dbReference>
<dbReference type="GO" id="GO:0000976">
    <property type="term" value="F:transcription cis-regulatory region binding"/>
    <property type="evidence" value="ECO:0007669"/>
    <property type="project" value="TreeGrafter"/>
</dbReference>
<name>A0A4R3NM57_9HYPH</name>
<evidence type="ECO:0000256" key="3">
    <source>
        <dbReference type="ARBA" id="ARBA00023163"/>
    </source>
</evidence>
<dbReference type="InterPro" id="IPR000843">
    <property type="entry name" value="HTH_LacI"/>
</dbReference>
<dbReference type="SUPFAM" id="SSF53822">
    <property type="entry name" value="Periplasmic binding protein-like I"/>
    <property type="match status" value="1"/>
</dbReference>
<evidence type="ECO:0000256" key="1">
    <source>
        <dbReference type="ARBA" id="ARBA00023015"/>
    </source>
</evidence>
<dbReference type="CDD" id="cd01392">
    <property type="entry name" value="HTH_LacI"/>
    <property type="match status" value="1"/>
</dbReference>
<keyword evidence="6" id="KW-1185">Reference proteome</keyword>
<dbReference type="Proteomes" id="UP000295097">
    <property type="component" value="Unassembled WGS sequence"/>
</dbReference>
<dbReference type="InterPro" id="IPR028082">
    <property type="entry name" value="Peripla_BP_I"/>
</dbReference>
<dbReference type="SMART" id="SM00354">
    <property type="entry name" value="HTH_LACI"/>
    <property type="match status" value="1"/>
</dbReference>
<comment type="caution">
    <text evidence="5">The sequence shown here is derived from an EMBL/GenBank/DDBJ whole genome shotgun (WGS) entry which is preliminary data.</text>
</comment>
<dbReference type="OrthoDB" id="234496at2"/>
<dbReference type="PANTHER" id="PTHR30146">
    <property type="entry name" value="LACI-RELATED TRANSCRIPTIONAL REPRESSOR"/>
    <property type="match status" value="1"/>
</dbReference>
<feature type="domain" description="HTH lacI-type" evidence="4">
    <location>
        <begin position="1"/>
        <end position="70"/>
    </location>
</feature>
<keyword evidence="1" id="KW-0805">Transcription regulation</keyword>
<dbReference type="InterPro" id="IPR010982">
    <property type="entry name" value="Lambda_DNA-bd_dom_sf"/>
</dbReference>
<dbReference type="Gene3D" id="3.40.50.2300">
    <property type="match status" value="2"/>
</dbReference>
<keyword evidence="3" id="KW-0804">Transcription</keyword>
<dbReference type="CDD" id="cd20010">
    <property type="entry name" value="PBP1_AglR-like"/>
    <property type="match status" value="1"/>
</dbReference>
<dbReference type="RefSeq" id="WP_132313192.1">
    <property type="nucleotide sequence ID" value="NZ_SMAR01000027.1"/>
</dbReference>
<accession>A0A4R3NM57</accession>
<dbReference type="EMBL" id="SMAR01000027">
    <property type="protein sequence ID" value="TCT35307.1"/>
    <property type="molecule type" value="Genomic_DNA"/>
</dbReference>
<proteinExistence type="predicted"/>
<dbReference type="PANTHER" id="PTHR30146:SF109">
    <property type="entry name" value="HTH-TYPE TRANSCRIPTIONAL REGULATOR GALS"/>
    <property type="match status" value="1"/>
</dbReference>
<dbReference type="SUPFAM" id="SSF47413">
    <property type="entry name" value="lambda repressor-like DNA-binding domains"/>
    <property type="match status" value="1"/>
</dbReference>
<keyword evidence="2" id="KW-0238">DNA-binding</keyword>
<evidence type="ECO:0000256" key="2">
    <source>
        <dbReference type="ARBA" id="ARBA00023125"/>
    </source>
</evidence>
<gene>
    <name evidence="5" type="ORF">EDC90_102746</name>
</gene>
<evidence type="ECO:0000259" key="4">
    <source>
        <dbReference type="SMART" id="SM00354"/>
    </source>
</evidence>
<dbReference type="Pfam" id="PF13377">
    <property type="entry name" value="Peripla_BP_3"/>
    <property type="match status" value="1"/>
</dbReference>